<dbReference type="Gene3D" id="3.50.4.10">
    <property type="entry name" value="Hepatocyte Growth Factor"/>
    <property type="match status" value="1"/>
</dbReference>
<dbReference type="EMBL" id="CAUJNA010001502">
    <property type="protein sequence ID" value="CAJ1387316.1"/>
    <property type="molecule type" value="Genomic_DNA"/>
</dbReference>
<keyword evidence="3" id="KW-1185">Reference proteome</keyword>
<dbReference type="AlphaFoldDB" id="A0AA36MV71"/>
<reference evidence="2" key="1">
    <citation type="submission" date="2023-08" db="EMBL/GenBank/DDBJ databases">
        <authorList>
            <person name="Chen Y."/>
            <person name="Shah S."/>
            <person name="Dougan E. K."/>
            <person name="Thang M."/>
            <person name="Chan C."/>
        </authorList>
    </citation>
    <scope>NUCLEOTIDE SEQUENCE</scope>
</reference>
<proteinExistence type="predicted"/>
<evidence type="ECO:0000313" key="2">
    <source>
        <dbReference type="EMBL" id="CAJ1387316.1"/>
    </source>
</evidence>
<accession>A0AA36MV71</accession>
<evidence type="ECO:0000313" key="3">
    <source>
        <dbReference type="Proteomes" id="UP001178507"/>
    </source>
</evidence>
<evidence type="ECO:0000256" key="1">
    <source>
        <dbReference type="SAM" id="Phobius"/>
    </source>
</evidence>
<sequence length="374" mass="40288">MANHLAAPLPVMSASQPSMEEMQPLTASATPAQARIARLRRLCSPLAILLTALAMTLALATAPISAVSNRLRRSAQDLAVTRLAEAVVEDVPEGCFKQGMYYGKPFKMQGSKRTVEASPRDCQLRCRRDYKCAQFSWWPDGGCLLTDEGSILEATPFKWSGVVVGPRNCQDLTAFEAATLVEGKRGDAFCHGEALLEGPSAGLSYCMESCDGLPKCNYFSLWSTGDEHWCRLTQHCQDVERQKGQVITIYKRREVALPGNPLEPASAAKLLPVVLERAKENLPGINGTSCAAYPGCVAMGLLKGNCCPDGEHVTLECCSGLPPPVFGDPFGPNRQAEMLKLPRSECSAFPRCVSANMTGACCPTPEGVRLACCP</sequence>
<feature type="transmembrane region" description="Helical" evidence="1">
    <location>
        <begin position="42"/>
        <end position="64"/>
    </location>
</feature>
<keyword evidence="1" id="KW-0472">Membrane</keyword>
<dbReference type="SUPFAM" id="SSF57414">
    <property type="entry name" value="Hairpin loop containing domain-like"/>
    <property type="match status" value="1"/>
</dbReference>
<dbReference type="Proteomes" id="UP001178507">
    <property type="component" value="Unassembled WGS sequence"/>
</dbReference>
<name>A0AA36MV71_9DINO</name>
<protein>
    <recommendedName>
        <fullName evidence="4">Apple domain-containing protein</fullName>
    </recommendedName>
</protein>
<keyword evidence="1" id="KW-1133">Transmembrane helix</keyword>
<gene>
    <name evidence="2" type="ORF">EVOR1521_LOCUS13425</name>
</gene>
<evidence type="ECO:0008006" key="4">
    <source>
        <dbReference type="Google" id="ProtNLM"/>
    </source>
</evidence>
<comment type="caution">
    <text evidence="2">The sequence shown here is derived from an EMBL/GenBank/DDBJ whole genome shotgun (WGS) entry which is preliminary data.</text>
</comment>
<organism evidence="2 3">
    <name type="scientific">Effrenium voratum</name>
    <dbReference type="NCBI Taxonomy" id="2562239"/>
    <lineage>
        <taxon>Eukaryota</taxon>
        <taxon>Sar</taxon>
        <taxon>Alveolata</taxon>
        <taxon>Dinophyceae</taxon>
        <taxon>Suessiales</taxon>
        <taxon>Symbiodiniaceae</taxon>
        <taxon>Effrenium</taxon>
    </lineage>
</organism>
<keyword evidence="1" id="KW-0812">Transmembrane</keyword>